<proteinExistence type="predicted"/>
<dbReference type="AlphaFoldDB" id="A0A935Q087"/>
<dbReference type="EMBL" id="JADJMH010000013">
    <property type="protein sequence ID" value="MBK7675709.1"/>
    <property type="molecule type" value="Genomic_DNA"/>
</dbReference>
<dbReference type="Proteomes" id="UP000697998">
    <property type="component" value="Unassembled WGS sequence"/>
</dbReference>
<evidence type="ECO:0000259" key="2">
    <source>
        <dbReference type="PROSITE" id="PS51123"/>
    </source>
</evidence>
<dbReference type="InterPro" id="IPR050330">
    <property type="entry name" value="Bact_OuterMem_StrucFunc"/>
</dbReference>
<sequence length="206" mass="22391">MRLATWKPIDSLNRANGLFLVTIVAVILAGCAPKSYVVLLESPDGSTGQVVIKGQKGEQLISKARQGAPTDGSAPAAPVETDQITKDFADAMAAQPKIPVRYLLYFKSGTALTPESEALIPKIIAETARRPAVDISVIGHTDTVYKTDYNEQLSLKRATTIAQLLKEKGVRVHALTVESHGKRNLLVPTPDNVWEPKNRRVEVSIR</sequence>
<keyword evidence="1" id="KW-0472">Membrane</keyword>
<dbReference type="PROSITE" id="PS51123">
    <property type="entry name" value="OMPA_2"/>
    <property type="match status" value="1"/>
</dbReference>
<evidence type="ECO:0000256" key="1">
    <source>
        <dbReference type="PROSITE-ProRule" id="PRU00473"/>
    </source>
</evidence>
<accession>A0A935Q087</accession>
<dbReference type="PANTHER" id="PTHR30329:SF21">
    <property type="entry name" value="LIPOPROTEIN YIAD-RELATED"/>
    <property type="match status" value="1"/>
</dbReference>
<dbReference type="CDD" id="cd07185">
    <property type="entry name" value="OmpA_C-like"/>
    <property type="match status" value="1"/>
</dbReference>
<evidence type="ECO:0000313" key="4">
    <source>
        <dbReference type="Proteomes" id="UP000697998"/>
    </source>
</evidence>
<dbReference type="InterPro" id="IPR006665">
    <property type="entry name" value="OmpA-like"/>
</dbReference>
<comment type="caution">
    <text evidence="3">The sequence shown here is derived from an EMBL/GenBank/DDBJ whole genome shotgun (WGS) entry which is preliminary data.</text>
</comment>
<organism evidence="3 4">
    <name type="scientific">Candidatus Accumulibacter proximus</name>
    <dbReference type="NCBI Taxonomy" id="2954385"/>
    <lineage>
        <taxon>Bacteria</taxon>
        <taxon>Pseudomonadati</taxon>
        <taxon>Pseudomonadota</taxon>
        <taxon>Betaproteobacteria</taxon>
        <taxon>Candidatus Accumulibacter</taxon>
    </lineage>
</organism>
<evidence type="ECO:0000313" key="3">
    <source>
        <dbReference type="EMBL" id="MBK7675709.1"/>
    </source>
</evidence>
<feature type="domain" description="OmpA-like" evidence="2">
    <location>
        <begin position="93"/>
        <end position="206"/>
    </location>
</feature>
<name>A0A935Q087_9PROT</name>
<protein>
    <submittedName>
        <fullName evidence="3">OmpA family protein</fullName>
    </submittedName>
</protein>
<dbReference type="PROSITE" id="PS51257">
    <property type="entry name" value="PROKAR_LIPOPROTEIN"/>
    <property type="match status" value="1"/>
</dbReference>
<dbReference type="GO" id="GO:0016020">
    <property type="term" value="C:membrane"/>
    <property type="evidence" value="ECO:0007669"/>
    <property type="project" value="UniProtKB-UniRule"/>
</dbReference>
<dbReference type="PANTHER" id="PTHR30329">
    <property type="entry name" value="STATOR ELEMENT OF FLAGELLAR MOTOR COMPLEX"/>
    <property type="match status" value="1"/>
</dbReference>
<dbReference type="Pfam" id="PF00691">
    <property type="entry name" value="OmpA"/>
    <property type="match status" value="1"/>
</dbReference>
<reference evidence="3 4" key="1">
    <citation type="submission" date="2020-10" db="EMBL/GenBank/DDBJ databases">
        <title>Connecting structure to function with the recovery of over 1000 high-quality activated sludge metagenome-assembled genomes encoding full-length rRNA genes using long-read sequencing.</title>
        <authorList>
            <person name="Singleton C.M."/>
            <person name="Petriglieri F."/>
            <person name="Kristensen J.M."/>
            <person name="Kirkegaard R.H."/>
            <person name="Michaelsen T.Y."/>
            <person name="Andersen M.H."/>
            <person name="Karst S.M."/>
            <person name="Dueholm M.S."/>
            <person name="Nielsen P.H."/>
            <person name="Albertsen M."/>
        </authorList>
    </citation>
    <scope>NUCLEOTIDE SEQUENCE [LARGE SCALE GENOMIC DNA]</scope>
    <source>
        <strain evidence="3">EsbW_18-Q3-R4-48_BATAC.285</strain>
    </source>
</reference>
<dbReference type="SUPFAM" id="SSF103088">
    <property type="entry name" value="OmpA-like"/>
    <property type="match status" value="1"/>
</dbReference>
<dbReference type="InterPro" id="IPR036737">
    <property type="entry name" value="OmpA-like_sf"/>
</dbReference>
<dbReference type="Gene3D" id="3.30.1330.60">
    <property type="entry name" value="OmpA-like domain"/>
    <property type="match status" value="1"/>
</dbReference>
<gene>
    <name evidence="3" type="ORF">IPJ27_13660</name>
</gene>